<organism evidence="2 3">
    <name type="scientific">Acyrthosiphon pisum</name>
    <name type="common">Pea aphid</name>
    <dbReference type="NCBI Taxonomy" id="7029"/>
    <lineage>
        <taxon>Eukaryota</taxon>
        <taxon>Metazoa</taxon>
        <taxon>Ecdysozoa</taxon>
        <taxon>Arthropoda</taxon>
        <taxon>Hexapoda</taxon>
        <taxon>Insecta</taxon>
        <taxon>Pterygota</taxon>
        <taxon>Neoptera</taxon>
        <taxon>Paraneoptera</taxon>
        <taxon>Hemiptera</taxon>
        <taxon>Sternorrhyncha</taxon>
        <taxon>Aphidomorpha</taxon>
        <taxon>Aphidoidea</taxon>
        <taxon>Aphididae</taxon>
        <taxon>Macrosiphini</taxon>
        <taxon>Acyrthosiphon</taxon>
    </lineage>
</organism>
<accession>A0A8R1TEG4</accession>
<feature type="region of interest" description="Disordered" evidence="1">
    <location>
        <begin position="166"/>
        <end position="189"/>
    </location>
</feature>
<feature type="region of interest" description="Disordered" evidence="1">
    <location>
        <begin position="408"/>
        <end position="428"/>
    </location>
</feature>
<dbReference type="EnsemblMetazoa" id="NM_001162471.1">
    <property type="protein sequence ID" value="NP_001155943.1"/>
    <property type="gene ID" value="LOC100168172"/>
</dbReference>
<dbReference type="RefSeq" id="NP_001155943.1">
    <property type="nucleotide sequence ID" value="NM_001162471.1"/>
</dbReference>
<protein>
    <submittedName>
        <fullName evidence="2">Uncharacterized protein</fullName>
    </submittedName>
</protein>
<dbReference type="KEGG" id="api:100168172"/>
<keyword evidence="3" id="KW-1185">Reference proteome</keyword>
<feature type="region of interest" description="Disordered" evidence="1">
    <location>
        <begin position="73"/>
        <end position="111"/>
    </location>
</feature>
<dbReference type="Proteomes" id="UP000007819">
    <property type="component" value="Chromosome A1"/>
</dbReference>
<evidence type="ECO:0000256" key="1">
    <source>
        <dbReference type="SAM" id="MobiDB-lite"/>
    </source>
</evidence>
<feature type="compositionally biased region" description="Pro residues" evidence="1">
    <location>
        <begin position="98"/>
        <end position="107"/>
    </location>
</feature>
<evidence type="ECO:0000313" key="3">
    <source>
        <dbReference type="Proteomes" id="UP000007819"/>
    </source>
</evidence>
<reference evidence="3" key="1">
    <citation type="submission" date="2010-06" db="EMBL/GenBank/DDBJ databases">
        <authorList>
            <person name="Jiang H."/>
            <person name="Abraham K."/>
            <person name="Ali S."/>
            <person name="Alsbrooks S.L."/>
            <person name="Anim B.N."/>
            <person name="Anosike U.S."/>
            <person name="Attaway T."/>
            <person name="Bandaranaike D.P."/>
            <person name="Battles P.K."/>
            <person name="Bell S.N."/>
            <person name="Bell A.V."/>
            <person name="Beltran B."/>
            <person name="Bickham C."/>
            <person name="Bustamante Y."/>
            <person name="Caleb T."/>
            <person name="Canada A."/>
            <person name="Cardenas V."/>
            <person name="Carter K."/>
            <person name="Chacko J."/>
            <person name="Chandrabose M.N."/>
            <person name="Chavez D."/>
            <person name="Chavez A."/>
            <person name="Chen L."/>
            <person name="Chu H.-S."/>
            <person name="Claassen K.J."/>
            <person name="Cockrell R."/>
            <person name="Collins M."/>
            <person name="Cooper J.A."/>
            <person name="Cree A."/>
            <person name="Curry S.M."/>
            <person name="Da Y."/>
            <person name="Dao M.D."/>
            <person name="Das B."/>
            <person name="Davila M.-L."/>
            <person name="Davy-Carroll L."/>
            <person name="Denson S."/>
            <person name="Dinh H."/>
            <person name="Ebong V.E."/>
            <person name="Edwards J.R."/>
            <person name="Egan A."/>
            <person name="El-Daye J."/>
            <person name="Escobedo L."/>
            <person name="Fernandez S."/>
            <person name="Fernando P.R."/>
            <person name="Flagg N."/>
            <person name="Forbes L.D."/>
            <person name="Fowler R.G."/>
            <person name="Fu Q."/>
            <person name="Gabisi R.A."/>
            <person name="Ganer J."/>
            <person name="Garbino Pronczuk A."/>
            <person name="Garcia R.M."/>
            <person name="Garner T."/>
            <person name="Garrett T.E."/>
            <person name="Gonzalez D.A."/>
            <person name="Hamid H."/>
            <person name="Hawkins E.S."/>
            <person name="Hirani K."/>
            <person name="Hogues M.E."/>
            <person name="Hollins B."/>
            <person name="Hsiao C.-H."/>
            <person name="Jabil R."/>
            <person name="James M.L."/>
            <person name="Jhangiani S.N."/>
            <person name="Johnson B."/>
            <person name="Johnson Q."/>
            <person name="Joshi V."/>
            <person name="Kalu J.B."/>
            <person name="Kam C."/>
            <person name="Kashfia A."/>
            <person name="Keebler J."/>
            <person name="Kisamo H."/>
            <person name="Kovar C.L."/>
            <person name="Lago L.A."/>
            <person name="Lai C.-Y."/>
            <person name="Laidlaw J."/>
            <person name="Lara F."/>
            <person name="Le T.-K."/>
            <person name="Lee S.L."/>
            <person name="Legall F.H."/>
            <person name="Lemon S.J."/>
            <person name="Lewis L.R."/>
            <person name="Li B."/>
            <person name="Liu Y."/>
            <person name="Liu Y.-S."/>
            <person name="Lopez J."/>
            <person name="Lozado R.J."/>
            <person name="Lu J."/>
            <person name="Madu R.C."/>
            <person name="Maheshwari M."/>
            <person name="Maheshwari R."/>
            <person name="Malloy K."/>
            <person name="Martinez E."/>
            <person name="Mathew T."/>
            <person name="Mercado I.C."/>
            <person name="Mercado C."/>
            <person name="Meyer B."/>
            <person name="Montgomery K."/>
            <person name="Morgan M.B."/>
            <person name="Munidasa M."/>
            <person name="Nazareth L.V."/>
            <person name="Nelson J."/>
            <person name="Ng B.M."/>
            <person name="Nguyen N.B."/>
            <person name="Nguyen P.Q."/>
            <person name="Nguyen T."/>
            <person name="Obregon M."/>
            <person name="Okwuonu G.O."/>
            <person name="Onwere C.G."/>
            <person name="Orozco G."/>
            <person name="Parra A."/>
            <person name="Patel S."/>
            <person name="Patil S."/>
            <person name="Perez A."/>
            <person name="Perez Y."/>
            <person name="Pham C."/>
            <person name="Primus E.L."/>
            <person name="Pu L.-L."/>
            <person name="Puazo M."/>
            <person name="Qin X."/>
            <person name="Quiroz J.B."/>
            <person name="Reese J."/>
            <person name="Richards S."/>
            <person name="Rives C.M."/>
            <person name="Robberts R."/>
            <person name="Ruiz S.J."/>
            <person name="Ruiz M.J."/>
            <person name="Santibanez J."/>
            <person name="Schneider B.W."/>
            <person name="Sisson I."/>
            <person name="Smith M."/>
            <person name="Sodergren E."/>
            <person name="Song X.-Z."/>
            <person name="Song B.B."/>
            <person name="Summersgill H."/>
            <person name="Thelus R."/>
            <person name="Thornton R.D."/>
            <person name="Trejos Z.Y."/>
            <person name="Usmani K."/>
            <person name="Vattathil S."/>
            <person name="Villasana D."/>
            <person name="Walker D.L."/>
            <person name="Wang S."/>
            <person name="Wang K."/>
            <person name="White C.S."/>
            <person name="Williams A.C."/>
            <person name="Williamson J."/>
            <person name="Wilson K."/>
            <person name="Woghiren I.O."/>
            <person name="Woodworth J.R."/>
            <person name="Worley K.C."/>
            <person name="Wright R.A."/>
            <person name="Wu W."/>
            <person name="Young L."/>
            <person name="Zhang L."/>
            <person name="Zhang J."/>
            <person name="Zhu Y."/>
            <person name="Muzny D.M."/>
            <person name="Weinstock G."/>
            <person name="Gibbs R.A."/>
        </authorList>
    </citation>
    <scope>NUCLEOTIDE SEQUENCE [LARGE SCALE GENOMIC DNA]</scope>
    <source>
        <strain evidence="3">LSR1</strain>
    </source>
</reference>
<dbReference type="GeneID" id="100168172"/>
<proteinExistence type="predicted"/>
<feature type="compositionally biased region" description="Polar residues" evidence="1">
    <location>
        <begin position="177"/>
        <end position="189"/>
    </location>
</feature>
<dbReference type="OrthoDB" id="6107953at2759"/>
<reference evidence="2" key="2">
    <citation type="submission" date="2022-06" db="UniProtKB">
        <authorList>
            <consortium name="EnsemblMetazoa"/>
        </authorList>
    </citation>
    <scope>IDENTIFICATION</scope>
</reference>
<name>A0A8R1TEG4_ACYPI</name>
<dbReference type="AlphaFoldDB" id="A0A8R1TEG4"/>
<feature type="compositionally biased region" description="Pro residues" evidence="1">
    <location>
        <begin position="79"/>
        <end position="88"/>
    </location>
</feature>
<sequence>MTTTAAAEASKLDRTDPRVRKLVYNMYRNVLGNYNDKANAMLDALPEHQVTQDQGIDRQLSSILHQIGVKDLAAGDMSAPPPPAPPPLQYSGGTTQGGPPPPPPPPMLHSGHIPAIRIKTELNEPREIPSTIQNAMATKDKKPFTYLPGGLDLSEIRSPRMQRRLERNAQTPPSPEQVPQKSPDYQQQQEVKPNFEHKPVCNVRPASERVCLLPQVQHQPQLNKSPTPWMQKAAQIQPSPAPWTQNKKEYVDQVDKSEERVVPVRVEINKQIPTQPLKNNTNHSYDSEPIQGRSFKVLQQITEPKGMLYDGTQPYNSQSLPLSELRKLQLSDDDRSFMNRVKSQVDDDKFLHNETDPRYKGASIPSRSFRMLQTLTNSAPVPMDNNYKQSVPINNYVSVEPIESKMYVPPSERPVGSEPHKYTGGSIPSRSFRMLQAMTGQNNGNLGESDF</sequence>
<evidence type="ECO:0000313" key="2">
    <source>
        <dbReference type="EnsemblMetazoa" id="NP_001155943.1"/>
    </source>
</evidence>